<accession>A0A6C0C839</accession>
<dbReference type="EMBL" id="MN739353">
    <property type="protein sequence ID" value="QHT00252.1"/>
    <property type="molecule type" value="Genomic_DNA"/>
</dbReference>
<dbReference type="AlphaFoldDB" id="A0A6C0C839"/>
<organism evidence="1">
    <name type="scientific">viral metagenome</name>
    <dbReference type="NCBI Taxonomy" id="1070528"/>
    <lineage>
        <taxon>unclassified sequences</taxon>
        <taxon>metagenomes</taxon>
        <taxon>organismal metagenomes</taxon>
    </lineage>
</organism>
<protein>
    <submittedName>
        <fullName evidence="1">Uncharacterized protein</fullName>
    </submittedName>
</protein>
<sequence length="289" mass="33996">MDLYFLLSHDICNHIIEYITLEDVIVVSMLNKFAPDLLLHKNIKNVFMREMEMSSMVATSNDFPNECVDACLGATMLQNNPKIRAYIYDHQLIKTTTINSLLVINYWLNWDETNKKQSEVFQKILTATKNNDDSFFFLNIFVNYMYEIKVKYIVEAMRKLDMFAQFNKFWNNLFGTNYPAKTYKDCAFISQKQAGKKVSYFSHPILIISLIIDDTSRIKKILDYYNDSRYNSVIGLFLFGDAVIKDTMEDISFAASMSIYRYIKKQYPEFTDLVMSIKNNESKFNHMVR</sequence>
<reference evidence="1" key="1">
    <citation type="journal article" date="2020" name="Nature">
        <title>Giant virus diversity and host interactions through global metagenomics.</title>
        <authorList>
            <person name="Schulz F."/>
            <person name="Roux S."/>
            <person name="Paez-Espino D."/>
            <person name="Jungbluth S."/>
            <person name="Walsh D.A."/>
            <person name="Denef V.J."/>
            <person name="McMahon K.D."/>
            <person name="Konstantinidis K.T."/>
            <person name="Eloe-Fadrosh E.A."/>
            <person name="Kyrpides N.C."/>
            <person name="Woyke T."/>
        </authorList>
    </citation>
    <scope>NUCLEOTIDE SEQUENCE</scope>
    <source>
        <strain evidence="1">GVMAG-M-3300020192-26</strain>
    </source>
</reference>
<name>A0A6C0C839_9ZZZZ</name>
<evidence type="ECO:0000313" key="1">
    <source>
        <dbReference type="EMBL" id="QHT00252.1"/>
    </source>
</evidence>
<proteinExistence type="predicted"/>